<dbReference type="AlphaFoldDB" id="A0A9P0JNS6"/>
<proteinExistence type="predicted"/>
<accession>A0A9P0JNS6</accession>
<name>A0A9P0JNS6_ACAOB</name>
<dbReference type="EMBL" id="CAKOFQ010006668">
    <property type="protein sequence ID" value="CAH1957052.1"/>
    <property type="molecule type" value="Genomic_DNA"/>
</dbReference>
<evidence type="ECO:0000313" key="1">
    <source>
        <dbReference type="EMBL" id="CAH1957052.1"/>
    </source>
</evidence>
<keyword evidence="2" id="KW-1185">Reference proteome</keyword>
<organism evidence="1 2">
    <name type="scientific">Acanthoscelides obtectus</name>
    <name type="common">Bean weevil</name>
    <name type="synonym">Bruchus obtectus</name>
    <dbReference type="NCBI Taxonomy" id="200917"/>
    <lineage>
        <taxon>Eukaryota</taxon>
        <taxon>Metazoa</taxon>
        <taxon>Ecdysozoa</taxon>
        <taxon>Arthropoda</taxon>
        <taxon>Hexapoda</taxon>
        <taxon>Insecta</taxon>
        <taxon>Pterygota</taxon>
        <taxon>Neoptera</taxon>
        <taxon>Endopterygota</taxon>
        <taxon>Coleoptera</taxon>
        <taxon>Polyphaga</taxon>
        <taxon>Cucujiformia</taxon>
        <taxon>Chrysomeloidea</taxon>
        <taxon>Chrysomelidae</taxon>
        <taxon>Bruchinae</taxon>
        <taxon>Bruchini</taxon>
        <taxon>Acanthoscelides</taxon>
    </lineage>
</organism>
<dbReference type="Proteomes" id="UP001152888">
    <property type="component" value="Unassembled WGS sequence"/>
</dbReference>
<comment type="caution">
    <text evidence="1">The sequence shown here is derived from an EMBL/GenBank/DDBJ whole genome shotgun (WGS) entry which is preliminary data.</text>
</comment>
<gene>
    <name evidence="1" type="ORF">ACAOBT_LOCUS1866</name>
</gene>
<protein>
    <submittedName>
        <fullName evidence="1">Uncharacterized protein</fullName>
    </submittedName>
</protein>
<dbReference type="OrthoDB" id="2149840at2759"/>
<reference evidence="1" key="1">
    <citation type="submission" date="2022-03" db="EMBL/GenBank/DDBJ databases">
        <authorList>
            <person name="Sayadi A."/>
        </authorList>
    </citation>
    <scope>NUCLEOTIDE SEQUENCE</scope>
</reference>
<sequence length="178" mass="20925">MTWYFIDQHDQRYVGNYDLGELKTDEFYLDVTFSSFHEEVFMYYLNEQCVGCPYLLKPFTNATPLATNLKLKLAKTYQNLLPQDETGDVVCNLDYPFGQFGVYRVKNGSDGCEINVVKEAVNIYTQIYEAISSWHLLRKWSGSIILENFRRSSTFWHCILRGMLNMHLHYGPDVSRHY</sequence>
<evidence type="ECO:0000313" key="2">
    <source>
        <dbReference type="Proteomes" id="UP001152888"/>
    </source>
</evidence>